<dbReference type="AlphaFoldDB" id="A0A4Y4CUX1"/>
<name>A0A4Y4CUX1_ZOORA</name>
<evidence type="ECO:0000313" key="2">
    <source>
        <dbReference type="Proteomes" id="UP000318422"/>
    </source>
</evidence>
<proteinExistence type="predicted"/>
<dbReference type="Proteomes" id="UP000318422">
    <property type="component" value="Unassembled WGS sequence"/>
</dbReference>
<dbReference type="EMBL" id="BJNV01000010">
    <property type="protein sequence ID" value="GEC94817.1"/>
    <property type="molecule type" value="Genomic_DNA"/>
</dbReference>
<comment type="caution">
    <text evidence="1">The sequence shown here is derived from an EMBL/GenBank/DDBJ whole genome shotgun (WGS) entry which is preliminary data.</text>
</comment>
<reference evidence="1 2" key="1">
    <citation type="submission" date="2019-06" db="EMBL/GenBank/DDBJ databases">
        <title>Whole genome shotgun sequence of Zoogloea ramigera NBRC 15342.</title>
        <authorList>
            <person name="Hosoyama A."/>
            <person name="Uohara A."/>
            <person name="Ohji S."/>
            <person name="Ichikawa N."/>
        </authorList>
    </citation>
    <scope>NUCLEOTIDE SEQUENCE [LARGE SCALE GENOMIC DNA]</scope>
    <source>
        <strain evidence="1 2">NBRC 15342</strain>
    </source>
</reference>
<gene>
    <name evidence="1" type="ORF">ZRA01_08900</name>
</gene>
<protein>
    <submittedName>
        <fullName evidence="1">Uncharacterized protein</fullName>
    </submittedName>
</protein>
<organism evidence="1 2">
    <name type="scientific">Zoogloea ramigera</name>
    <dbReference type="NCBI Taxonomy" id="350"/>
    <lineage>
        <taxon>Bacteria</taxon>
        <taxon>Pseudomonadati</taxon>
        <taxon>Pseudomonadota</taxon>
        <taxon>Betaproteobacteria</taxon>
        <taxon>Rhodocyclales</taxon>
        <taxon>Zoogloeaceae</taxon>
        <taxon>Zoogloea</taxon>
    </lineage>
</organism>
<dbReference type="OrthoDB" id="9181649at2"/>
<sequence>MMDKIYCYHCMSYHRPENMRQVTTRAGVRWRCIRSIEAARNTTAARDAFGVRQTELNRSRSLAEQERVMREYRRPDYRC</sequence>
<keyword evidence="2" id="KW-1185">Reference proteome</keyword>
<dbReference type="RefSeq" id="WP_141349726.1">
    <property type="nucleotide sequence ID" value="NZ_BJNV01000010.1"/>
</dbReference>
<evidence type="ECO:0000313" key="1">
    <source>
        <dbReference type="EMBL" id="GEC94817.1"/>
    </source>
</evidence>
<accession>A0A4Y4CUX1</accession>